<evidence type="ECO:0000313" key="2">
    <source>
        <dbReference type="Proteomes" id="UP001152447"/>
    </source>
</evidence>
<organism evidence="1 2">
    <name type="scientific">Pseudoalteromonas haloplanktis</name>
    <name type="common">Alteromonas haloplanktis</name>
    <dbReference type="NCBI Taxonomy" id="228"/>
    <lineage>
        <taxon>Bacteria</taxon>
        <taxon>Pseudomonadati</taxon>
        <taxon>Pseudomonadota</taxon>
        <taxon>Gammaproteobacteria</taxon>
        <taxon>Alteromonadales</taxon>
        <taxon>Pseudoalteromonadaceae</taxon>
        <taxon>Pseudoalteromonas</taxon>
    </lineage>
</organism>
<proteinExistence type="predicted"/>
<comment type="caution">
    <text evidence="1">The sequence shown here is derived from an EMBL/GenBank/DDBJ whole genome shotgun (WGS) entry which is preliminary data.</text>
</comment>
<dbReference type="AlphaFoldDB" id="A0A9W4VQD0"/>
<evidence type="ECO:0000313" key="1">
    <source>
        <dbReference type="EMBL" id="CAH9057275.1"/>
    </source>
</evidence>
<dbReference type="EMBL" id="CAMAPB010000019">
    <property type="protein sequence ID" value="CAH9057275.1"/>
    <property type="molecule type" value="Genomic_DNA"/>
</dbReference>
<protein>
    <submittedName>
        <fullName evidence="1">Uncharacterized protein</fullName>
    </submittedName>
</protein>
<keyword evidence="2" id="KW-1185">Reference proteome</keyword>
<dbReference type="RefSeq" id="WP_262976575.1">
    <property type="nucleotide sequence ID" value="NZ_CAMAPB010000019.1"/>
</dbReference>
<dbReference type="Proteomes" id="UP001152447">
    <property type="component" value="Unassembled WGS sequence"/>
</dbReference>
<gene>
    <name evidence="1" type="ORF">PSEHALCIP103_01623</name>
</gene>
<sequence>MLAPTLIPTIITAVSKLASTLGPMIARTAPMLLKTVGENLPKVIQAIEQLSIASNVLKPNESVNELGAKAIAADKTPEDFNEINDYIEYLRNDVTEVTLSDEPTSVLARQAIGSAILLQGLNTELSTNISLPFLNKVAEIGVGSKVVFEIIKAYSDSGLNIEQIEAYSDGQLSLTETKCHSDCLVSAYKNAEPTMTQQEAEQAVMKDF</sequence>
<accession>A0A9W4VQD0</accession>
<reference evidence="1" key="1">
    <citation type="submission" date="2022-07" db="EMBL/GenBank/DDBJ databases">
        <authorList>
            <person name="Criscuolo A."/>
        </authorList>
    </citation>
    <scope>NUCLEOTIDE SEQUENCE</scope>
    <source>
        <strain evidence="1">CIP103197</strain>
    </source>
</reference>
<name>A0A9W4VQD0_PSEHA</name>